<dbReference type="AlphaFoldDB" id="A0A6G9AKI9"/>
<dbReference type="KEGG" id="spib:G8759_10245"/>
<reference evidence="2 3" key="1">
    <citation type="submission" date="2020-03" db="EMBL/GenBank/DDBJ databases">
        <authorList>
            <person name="Kim M.K."/>
        </authorList>
    </citation>
    <scope>NUCLEOTIDE SEQUENCE [LARGE SCALE GENOMIC DNA]</scope>
    <source>
        <strain evidence="2 3">BT328</strain>
    </source>
</reference>
<sequence>MIKKLFGVSFDPTQVGRILKKVGWTWAPI</sequence>
<proteinExistence type="predicted"/>
<organism evidence="2 3">
    <name type="scientific">Spirosoma aureum</name>
    <dbReference type="NCBI Taxonomy" id="2692134"/>
    <lineage>
        <taxon>Bacteria</taxon>
        <taxon>Pseudomonadati</taxon>
        <taxon>Bacteroidota</taxon>
        <taxon>Cytophagia</taxon>
        <taxon>Cytophagales</taxon>
        <taxon>Cytophagaceae</taxon>
        <taxon>Spirosoma</taxon>
    </lineage>
</organism>
<dbReference type="RefSeq" id="WP_167207607.1">
    <property type="nucleotide sequence ID" value="NZ_CP050063.1"/>
</dbReference>
<gene>
    <name evidence="2" type="ORF">G8759_10245</name>
</gene>
<feature type="domain" description="Winged helix-turn helix" evidence="1">
    <location>
        <begin position="2"/>
        <end position="26"/>
    </location>
</feature>
<dbReference type="Pfam" id="PF13592">
    <property type="entry name" value="HTH_33"/>
    <property type="match status" value="1"/>
</dbReference>
<evidence type="ECO:0000313" key="2">
    <source>
        <dbReference type="EMBL" id="QIP12977.1"/>
    </source>
</evidence>
<dbReference type="Proteomes" id="UP000501802">
    <property type="component" value="Chromosome"/>
</dbReference>
<dbReference type="EMBL" id="CP050063">
    <property type="protein sequence ID" value="QIP12977.1"/>
    <property type="molecule type" value="Genomic_DNA"/>
</dbReference>
<evidence type="ECO:0000259" key="1">
    <source>
        <dbReference type="Pfam" id="PF13592"/>
    </source>
</evidence>
<keyword evidence="3" id="KW-1185">Reference proteome</keyword>
<accession>A0A6G9AKI9</accession>
<evidence type="ECO:0000313" key="3">
    <source>
        <dbReference type="Proteomes" id="UP000501802"/>
    </source>
</evidence>
<protein>
    <submittedName>
        <fullName evidence="2">Winged helix-turn-helix domain-containing protein</fullName>
    </submittedName>
</protein>
<name>A0A6G9AKI9_9BACT</name>
<dbReference type="InterPro" id="IPR025959">
    <property type="entry name" value="Winged_HTH_dom"/>
</dbReference>